<dbReference type="VEuPathDB" id="FungiDB:Z517_06859"/>
<evidence type="ECO:0000256" key="6">
    <source>
        <dbReference type="ARBA" id="ARBA00023002"/>
    </source>
</evidence>
<evidence type="ECO:0000256" key="4">
    <source>
        <dbReference type="ARBA" id="ARBA00022563"/>
    </source>
</evidence>
<dbReference type="Proteomes" id="UP000053029">
    <property type="component" value="Unassembled WGS sequence"/>
</dbReference>
<feature type="compositionally biased region" description="Basic and acidic residues" evidence="7">
    <location>
        <begin position="488"/>
        <end position="497"/>
    </location>
</feature>
<sequence length="528" mass="56992">MTVPTPPSTTLSSPPSPTELATPRLPNFERDSGDEAQARAQGEEEEEEEEDAEMLSPSSKRIIKTTTTIVKPIFMRPKPIYVIVATALNPPMGIGLKGQLPWPPIRADMAFFKNVTSHVAPEVTKVGSSQSEPSSSSSSAATTAGPRTLNAVVMGRKTWESIPPKFRPLAGRLNVIITRSDSEELGRKILEELTATTPQRQWELHTLPAPLPSMRMKLNSSSKKAAAQRKPNTILLPVPLPPTSSRDASSISPILISSSLPSTLSLLSSQAPIQIPIPIPIPVPQDLASTTTTPTSAPGSVSSSSRETGVELSIPKIFCIGGAEIYRQVLSLSSATLHTPTPTTPAGSETGTDTEGEMGGDGSGRHFDVRILQTQIRRGRQNRNRPSTATTATTSNTPNKTGDKDEKLEDGSEAGFECDTFFPDLLPSPHSGVKSAKWRHVTQAKLQEWIGRGVEVPQHQGRRKESIADAVAAGRDDDDDGDEEERRDDDQGGRKDTTTSMAGRSAKDMWLKDDKAGVEIRVVGWERR</sequence>
<evidence type="ECO:0000256" key="2">
    <source>
        <dbReference type="ARBA" id="ARBA00012856"/>
    </source>
</evidence>
<feature type="domain" description="DHFR" evidence="8">
    <location>
        <begin position="79"/>
        <end position="184"/>
    </location>
</feature>
<keyword evidence="4" id="KW-0554">One-carbon metabolism</keyword>
<feature type="compositionally biased region" description="Low complexity" evidence="7">
    <location>
        <begin position="336"/>
        <end position="351"/>
    </location>
</feature>
<dbReference type="CDD" id="cd00209">
    <property type="entry name" value="DHFR"/>
    <property type="match status" value="1"/>
</dbReference>
<dbReference type="STRING" id="1442368.A0A0D2H6E9"/>
<feature type="compositionally biased region" description="Low complexity" evidence="7">
    <location>
        <begin position="384"/>
        <end position="399"/>
    </location>
</feature>
<dbReference type="Pfam" id="PF00186">
    <property type="entry name" value="DHFR_1"/>
    <property type="match status" value="1"/>
</dbReference>
<dbReference type="SUPFAM" id="SSF53597">
    <property type="entry name" value="Dihydrofolate reductase-like"/>
    <property type="match status" value="1"/>
</dbReference>
<dbReference type="GO" id="GO:0006730">
    <property type="term" value="P:one-carbon metabolic process"/>
    <property type="evidence" value="ECO:0007669"/>
    <property type="project" value="UniProtKB-KW"/>
</dbReference>
<dbReference type="InterPro" id="IPR012259">
    <property type="entry name" value="DHFR"/>
</dbReference>
<feature type="region of interest" description="Disordered" evidence="7">
    <location>
        <begin position="336"/>
        <end position="411"/>
    </location>
</feature>
<dbReference type="InterPro" id="IPR024072">
    <property type="entry name" value="DHFR-like_dom_sf"/>
</dbReference>
<feature type="compositionally biased region" description="Low complexity" evidence="7">
    <location>
        <begin position="286"/>
        <end position="305"/>
    </location>
</feature>
<dbReference type="PRINTS" id="PR00070">
    <property type="entry name" value="DHFR"/>
</dbReference>
<comment type="pathway">
    <text evidence="1">Cofactor biosynthesis; tetrahydrofolate biosynthesis; 5,6,7,8-tetrahydrofolate from 7,8-dihydrofolate: step 1/1.</text>
</comment>
<proteinExistence type="predicted"/>
<evidence type="ECO:0000256" key="7">
    <source>
        <dbReference type="SAM" id="MobiDB-lite"/>
    </source>
</evidence>
<dbReference type="RefSeq" id="XP_013284052.1">
    <property type="nucleotide sequence ID" value="XM_013428598.1"/>
</dbReference>
<dbReference type="AlphaFoldDB" id="A0A0D2H6E9"/>
<dbReference type="Gene3D" id="3.40.430.10">
    <property type="entry name" value="Dihydrofolate Reductase, subunit A"/>
    <property type="match status" value="1"/>
</dbReference>
<keyword evidence="6" id="KW-0560">Oxidoreductase</keyword>
<evidence type="ECO:0000256" key="3">
    <source>
        <dbReference type="ARBA" id="ARBA00018886"/>
    </source>
</evidence>
<keyword evidence="10" id="KW-1185">Reference proteome</keyword>
<name>A0A0D2H6E9_9EURO</name>
<dbReference type="PROSITE" id="PS51330">
    <property type="entry name" value="DHFR_2"/>
    <property type="match status" value="1"/>
</dbReference>
<feature type="compositionally biased region" description="Acidic residues" evidence="7">
    <location>
        <begin position="43"/>
        <end position="53"/>
    </location>
</feature>
<feature type="region of interest" description="Disordered" evidence="7">
    <location>
        <begin position="123"/>
        <end position="148"/>
    </location>
</feature>
<dbReference type="InterPro" id="IPR001796">
    <property type="entry name" value="DHFR_dom"/>
</dbReference>
<evidence type="ECO:0000256" key="5">
    <source>
        <dbReference type="ARBA" id="ARBA00022857"/>
    </source>
</evidence>
<protein>
    <recommendedName>
        <fullName evidence="3">Dihydrofolate reductase</fullName>
        <ecNumber evidence="2">1.5.1.3</ecNumber>
    </recommendedName>
</protein>
<dbReference type="GO" id="GO:0005739">
    <property type="term" value="C:mitochondrion"/>
    <property type="evidence" value="ECO:0007669"/>
    <property type="project" value="TreeGrafter"/>
</dbReference>
<dbReference type="GO" id="GO:0046655">
    <property type="term" value="P:folic acid metabolic process"/>
    <property type="evidence" value="ECO:0007669"/>
    <property type="project" value="TreeGrafter"/>
</dbReference>
<dbReference type="GO" id="GO:0004146">
    <property type="term" value="F:dihydrofolate reductase activity"/>
    <property type="evidence" value="ECO:0007669"/>
    <property type="project" value="UniProtKB-EC"/>
</dbReference>
<dbReference type="InterPro" id="IPR017925">
    <property type="entry name" value="DHFR_CS"/>
</dbReference>
<evidence type="ECO:0000256" key="1">
    <source>
        <dbReference type="ARBA" id="ARBA00004903"/>
    </source>
</evidence>
<feature type="compositionally biased region" description="Basic and acidic residues" evidence="7">
    <location>
        <begin position="401"/>
        <end position="410"/>
    </location>
</feature>
<feature type="compositionally biased region" description="Basic and acidic residues" evidence="7">
    <location>
        <begin position="27"/>
        <end position="37"/>
    </location>
</feature>
<feature type="region of interest" description="Disordered" evidence="7">
    <location>
        <begin position="1"/>
        <end position="60"/>
    </location>
</feature>
<dbReference type="GO" id="GO:0046452">
    <property type="term" value="P:dihydrofolate metabolic process"/>
    <property type="evidence" value="ECO:0007669"/>
    <property type="project" value="TreeGrafter"/>
</dbReference>
<evidence type="ECO:0000259" key="8">
    <source>
        <dbReference type="PROSITE" id="PS51330"/>
    </source>
</evidence>
<reference evidence="9 10" key="1">
    <citation type="submission" date="2015-01" db="EMBL/GenBank/DDBJ databases">
        <title>The Genome Sequence of Fonsecaea pedrosoi CBS 271.37.</title>
        <authorList>
            <consortium name="The Broad Institute Genomics Platform"/>
            <person name="Cuomo C."/>
            <person name="de Hoog S."/>
            <person name="Gorbushina A."/>
            <person name="Stielow B."/>
            <person name="Teixiera M."/>
            <person name="Abouelleil A."/>
            <person name="Chapman S.B."/>
            <person name="Priest M."/>
            <person name="Young S.K."/>
            <person name="Wortman J."/>
            <person name="Nusbaum C."/>
            <person name="Birren B."/>
        </authorList>
    </citation>
    <scope>NUCLEOTIDE SEQUENCE [LARGE SCALE GENOMIC DNA]</scope>
    <source>
        <strain evidence="9 10">CBS 271.37</strain>
    </source>
</reference>
<dbReference type="PROSITE" id="PS00075">
    <property type="entry name" value="DHFR_1"/>
    <property type="match status" value="1"/>
</dbReference>
<keyword evidence="5" id="KW-0521">NADP</keyword>
<evidence type="ECO:0000313" key="10">
    <source>
        <dbReference type="Proteomes" id="UP000053029"/>
    </source>
</evidence>
<dbReference type="UniPathway" id="UPA00077">
    <property type="reaction ID" value="UER00158"/>
</dbReference>
<dbReference type="GO" id="GO:0050661">
    <property type="term" value="F:NADP binding"/>
    <property type="evidence" value="ECO:0007669"/>
    <property type="project" value="InterPro"/>
</dbReference>
<dbReference type="PANTHER" id="PTHR48069:SF3">
    <property type="entry name" value="DIHYDROFOLATE REDUCTASE"/>
    <property type="match status" value="1"/>
</dbReference>
<feature type="region of interest" description="Disordered" evidence="7">
    <location>
        <begin position="452"/>
        <end position="508"/>
    </location>
</feature>
<dbReference type="GO" id="GO:0046654">
    <property type="term" value="P:tetrahydrofolate biosynthetic process"/>
    <property type="evidence" value="ECO:0007669"/>
    <property type="project" value="UniProtKB-UniPathway"/>
</dbReference>
<accession>A0A0D2H6E9</accession>
<gene>
    <name evidence="9" type="ORF">Z517_06859</name>
</gene>
<dbReference type="GeneID" id="25306349"/>
<dbReference type="EC" id="1.5.1.3" evidence="2"/>
<feature type="compositionally biased region" description="Low complexity" evidence="7">
    <location>
        <begin position="128"/>
        <end position="139"/>
    </location>
</feature>
<feature type="compositionally biased region" description="Acidic residues" evidence="7">
    <location>
        <begin position="476"/>
        <end position="487"/>
    </location>
</feature>
<dbReference type="PANTHER" id="PTHR48069">
    <property type="entry name" value="DIHYDROFOLATE REDUCTASE"/>
    <property type="match status" value="1"/>
</dbReference>
<evidence type="ECO:0000313" key="9">
    <source>
        <dbReference type="EMBL" id="KIW80244.1"/>
    </source>
</evidence>
<organism evidence="9 10">
    <name type="scientific">Fonsecaea pedrosoi CBS 271.37</name>
    <dbReference type="NCBI Taxonomy" id="1442368"/>
    <lineage>
        <taxon>Eukaryota</taxon>
        <taxon>Fungi</taxon>
        <taxon>Dikarya</taxon>
        <taxon>Ascomycota</taxon>
        <taxon>Pezizomycotina</taxon>
        <taxon>Eurotiomycetes</taxon>
        <taxon>Chaetothyriomycetidae</taxon>
        <taxon>Chaetothyriales</taxon>
        <taxon>Herpotrichiellaceae</taxon>
        <taxon>Fonsecaea</taxon>
    </lineage>
</organism>
<dbReference type="EMBL" id="KN846972">
    <property type="protein sequence ID" value="KIW80244.1"/>
    <property type="molecule type" value="Genomic_DNA"/>
</dbReference>
<dbReference type="OrthoDB" id="414698at2759"/>
<feature type="region of interest" description="Disordered" evidence="7">
    <location>
        <begin position="286"/>
        <end position="308"/>
    </location>
</feature>
<dbReference type="HOGENOM" id="CLU_043966_2_0_1"/>